<dbReference type="NCBIfam" id="TIGR00229">
    <property type="entry name" value="sensory_box"/>
    <property type="match status" value="1"/>
</dbReference>
<dbReference type="InterPro" id="IPR052155">
    <property type="entry name" value="Biofilm_reg_signaling"/>
</dbReference>
<proteinExistence type="predicted"/>
<evidence type="ECO:0000259" key="4">
    <source>
        <dbReference type="PROSITE" id="PS50887"/>
    </source>
</evidence>
<dbReference type="InterPro" id="IPR000160">
    <property type="entry name" value="GGDEF_dom"/>
</dbReference>
<feature type="domain" description="PAC" evidence="2">
    <location>
        <begin position="89"/>
        <end position="141"/>
    </location>
</feature>
<feature type="domain" description="EAL" evidence="3">
    <location>
        <begin position="318"/>
        <end position="571"/>
    </location>
</feature>
<gene>
    <name evidence="5" type="ORF">SAMN05444368_1045</name>
</gene>
<dbReference type="Pfam" id="PF00563">
    <property type="entry name" value="EAL"/>
    <property type="match status" value="1"/>
</dbReference>
<dbReference type="SUPFAM" id="SSF141868">
    <property type="entry name" value="EAL domain-like"/>
    <property type="match status" value="1"/>
</dbReference>
<dbReference type="InterPro" id="IPR035965">
    <property type="entry name" value="PAS-like_dom_sf"/>
</dbReference>
<dbReference type="PANTHER" id="PTHR44757">
    <property type="entry name" value="DIGUANYLATE CYCLASE DGCP"/>
    <property type="match status" value="1"/>
</dbReference>
<keyword evidence="6" id="KW-1185">Reference proteome</keyword>
<evidence type="ECO:0000313" key="6">
    <source>
        <dbReference type="Proteomes" id="UP000185093"/>
    </source>
</evidence>
<organism evidence="5 6">
    <name type="scientific">Acetomicrobium flavidum</name>
    <dbReference type="NCBI Taxonomy" id="49896"/>
    <lineage>
        <taxon>Bacteria</taxon>
        <taxon>Thermotogati</taxon>
        <taxon>Synergistota</taxon>
        <taxon>Synergistia</taxon>
        <taxon>Synergistales</taxon>
        <taxon>Acetomicrobiaceae</taxon>
        <taxon>Acetomicrobium</taxon>
    </lineage>
</organism>
<protein>
    <submittedName>
        <fullName evidence="5">PAS domain S-box-containing protein/diguanylate cyclase (GGDEF) domain-containing protein</fullName>
    </submittedName>
</protein>
<dbReference type="PROSITE" id="PS50112">
    <property type="entry name" value="PAS"/>
    <property type="match status" value="1"/>
</dbReference>
<comment type="caution">
    <text evidence="5">The sequence shown here is derived from an EMBL/GenBank/DDBJ whole genome shotgun (WGS) entry which is preliminary data.</text>
</comment>
<dbReference type="SUPFAM" id="SSF55073">
    <property type="entry name" value="Nucleotide cyclase"/>
    <property type="match status" value="1"/>
</dbReference>
<evidence type="ECO:0000259" key="1">
    <source>
        <dbReference type="PROSITE" id="PS50112"/>
    </source>
</evidence>
<reference evidence="5 6" key="1">
    <citation type="submission" date="2016-11" db="EMBL/GenBank/DDBJ databases">
        <authorList>
            <person name="Varghese N."/>
            <person name="Submissions S."/>
        </authorList>
    </citation>
    <scope>NUCLEOTIDE SEQUENCE [LARGE SCALE GENOMIC DNA]</scope>
    <source>
        <strain evidence="5 6">DSM 20664</strain>
    </source>
</reference>
<name>A0ABY1JD74_9BACT</name>
<evidence type="ECO:0000313" key="5">
    <source>
        <dbReference type="EMBL" id="SIN67338.1"/>
    </source>
</evidence>
<dbReference type="RefSeq" id="WP_074199501.1">
    <property type="nucleotide sequence ID" value="NZ_FSQZ01000001.1"/>
</dbReference>
<dbReference type="CDD" id="cd01948">
    <property type="entry name" value="EAL"/>
    <property type="match status" value="1"/>
</dbReference>
<dbReference type="PROSITE" id="PS50887">
    <property type="entry name" value="GGDEF"/>
    <property type="match status" value="1"/>
</dbReference>
<evidence type="ECO:0000259" key="3">
    <source>
        <dbReference type="PROSITE" id="PS50883"/>
    </source>
</evidence>
<dbReference type="InterPro" id="IPR001633">
    <property type="entry name" value="EAL_dom"/>
</dbReference>
<feature type="domain" description="GGDEF" evidence="4">
    <location>
        <begin position="173"/>
        <end position="309"/>
    </location>
</feature>
<dbReference type="SMART" id="SM00052">
    <property type="entry name" value="EAL"/>
    <property type="match status" value="1"/>
</dbReference>
<feature type="domain" description="PAS" evidence="1">
    <location>
        <begin position="16"/>
        <end position="74"/>
    </location>
</feature>
<dbReference type="SUPFAM" id="SSF55785">
    <property type="entry name" value="PYP-like sensor domain (PAS domain)"/>
    <property type="match status" value="1"/>
</dbReference>
<dbReference type="Gene3D" id="3.30.70.270">
    <property type="match status" value="1"/>
</dbReference>
<evidence type="ECO:0000259" key="2">
    <source>
        <dbReference type="PROSITE" id="PS50113"/>
    </source>
</evidence>
<dbReference type="CDD" id="cd00130">
    <property type="entry name" value="PAS"/>
    <property type="match status" value="1"/>
</dbReference>
<dbReference type="InterPro" id="IPR029787">
    <property type="entry name" value="Nucleotide_cyclase"/>
</dbReference>
<dbReference type="PROSITE" id="PS50883">
    <property type="entry name" value="EAL"/>
    <property type="match status" value="1"/>
</dbReference>
<dbReference type="InterPro" id="IPR035919">
    <property type="entry name" value="EAL_sf"/>
</dbReference>
<dbReference type="Proteomes" id="UP000185093">
    <property type="component" value="Unassembled WGS sequence"/>
</dbReference>
<dbReference type="InterPro" id="IPR000014">
    <property type="entry name" value="PAS"/>
</dbReference>
<dbReference type="Gene3D" id="3.30.450.20">
    <property type="entry name" value="PAS domain"/>
    <property type="match status" value="1"/>
</dbReference>
<dbReference type="SMART" id="SM00091">
    <property type="entry name" value="PAS"/>
    <property type="match status" value="1"/>
</dbReference>
<dbReference type="Pfam" id="PF00990">
    <property type="entry name" value="GGDEF"/>
    <property type="match status" value="1"/>
</dbReference>
<dbReference type="EMBL" id="FSQZ01000001">
    <property type="protein sequence ID" value="SIN67338.1"/>
    <property type="molecule type" value="Genomic_DNA"/>
</dbReference>
<dbReference type="PANTHER" id="PTHR44757:SF2">
    <property type="entry name" value="BIOFILM ARCHITECTURE MAINTENANCE PROTEIN MBAA"/>
    <property type="match status" value="1"/>
</dbReference>
<accession>A0ABY1JD74</accession>
<sequence>METADEKLTHINIELYSSMLEIIANKIHEGVVVTDTSGTIIWVNPAFTSITGYSASEALGHNPRILKSNYHDQSFYKNLWESIFTIGFWESEIWNRRKSGEVYPEWISIYALKDKLGVTKFFVSIFTDLTEIKAKDQQLQSYIYTDALTGLANKNHFLKDLKSMTMDVINTKGYLGVYLIDLDRFKLINSTFGYVFGDHILRLIAKRLSLNEKDRDGRHMALYRLGEDEYAILAKASSPIEIRRLGKRIIEALQEPLVSERGPIHVRASMGIVVVPADGTEEGDLLRKAEIALNEAKASGGNRFTFYDEGFEKAYRTRLRLENALLFAIEREEFRLAFQPQVDLTSVKVFGAEVLLRWHHNGVDIPPSEFIPVAEEMGMITEIGYWTLKKCCQTLSSWSRMGLKLEKISVNVSASQCRDANFYENVLKIIAESKLDPRKVMLEITEGALMEDKEKIKDLFKRFKTSGIGIAIDDFGTGYSSLAYLKDFPINVLKIDKSFIDNLEYDERDRAIVRGIVRIGEIMDMAIIAEGVENKEQLRILQDLGVNYIQGYIFSPPLYEEEFQAFCTSHNLTLPS</sequence>
<dbReference type="PROSITE" id="PS50113">
    <property type="entry name" value="PAC"/>
    <property type="match status" value="1"/>
</dbReference>
<dbReference type="InterPro" id="IPR000700">
    <property type="entry name" value="PAS-assoc_C"/>
</dbReference>
<dbReference type="Gene3D" id="3.20.20.450">
    <property type="entry name" value="EAL domain"/>
    <property type="match status" value="1"/>
</dbReference>
<dbReference type="SMART" id="SM00267">
    <property type="entry name" value="GGDEF"/>
    <property type="match status" value="1"/>
</dbReference>
<dbReference type="CDD" id="cd01949">
    <property type="entry name" value="GGDEF"/>
    <property type="match status" value="1"/>
</dbReference>
<dbReference type="InterPro" id="IPR043128">
    <property type="entry name" value="Rev_trsase/Diguanyl_cyclase"/>
</dbReference>
<dbReference type="NCBIfam" id="TIGR00254">
    <property type="entry name" value="GGDEF"/>
    <property type="match status" value="1"/>
</dbReference>
<dbReference type="Pfam" id="PF13426">
    <property type="entry name" value="PAS_9"/>
    <property type="match status" value="1"/>
</dbReference>